<evidence type="ECO:0000313" key="1">
    <source>
        <dbReference type="EMBL" id="OGL83438.1"/>
    </source>
</evidence>
<protein>
    <submittedName>
        <fullName evidence="1">Uncharacterized protein</fullName>
    </submittedName>
</protein>
<dbReference type="Proteomes" id="UP000176932">
    <property type="component" value="Unassembled WGS sequence"/>
</dbReference>
<reference evidence="1 2" key="1">
    <citation type="journal article" date="2016" name="Nat. Commun.">
        <title>Thousands of microbial genomes shed light on interconnected biogeochemical processes in an aquifer system.</title>
        <authorList>
            <person name="Anantharaman K."/>
            <person name="Brown C.T."/>
            <person name="Hug L.A."/>
            <person name="Sharon I."/>
            <person name="Castelle C.J."/>
            <person name="Probst A.J."/>
            <person name="Thomas B.C."/>
            <person name="Singh A."/>
            <person name="Wilkins M.J."/>
            <person name="Karaoz U."/>
            <person name="Brodie E.L."/>
            <person name="Williams K.H."/>
            <person name="Hubbard S.S."/>
            <person name="Banfield J.F."/>
        </authorList>
    </citation>
    <scope>NUCLEOTIDE SEQUENCE [LARGE SCALE GENOMIC DNA]</scope>
</reference>
<evidence type="ECO:0000313" key="2">
    <source>
        <dbReference type="Proteomes" id="UP000176932"/>
    </source>
</evidence>
<proteinExistence type="predicted"/>
<gene>
    <name evidence="1" type="ORF">A3B32_01785</name>
</gene>
<sequence>MQERVLKLSTGFLDDIDPGMSREYVSRSIAKIEALLDGHEETEKIPLSDGDRAIVASMHFADAVDWLEDAYPDRMLIRNLKTVMDGARRSIAETKKRFGLPE</sequence>
<dbReference type="EMBL" id="MGEL01000012">
    <property type="protein sequence ID" value="OGL83438.1"/>
    <property type="molecule type" value="Genomic_DNA"/>
</dbReference>
<organism evidence="1 2">
    <name type="scientific">Candidatus Uhrbacteria bacterium RIFCSPLOWO2_01_FULL_53_9</name>
    <dbReference type="NCBI Taxonomy" id="1802403"/>
    <lineage>
        <taxon>Bacteria</taxon>
        <taxon>Candidatus Uhriibacteriota</taxon>
    </lineage>
</organism>
<name>A0A1F7V065_9BACT</name>
<comment type="caution">
    <text evidence="1">The sequence shown here is derived from an EMBL/GenBank/DDBJ whole genome shotgun (WGS) entry which is preliminary data.</text>
</comment>
<accession>A0A1F7V065</accession>
<dbReference type="AlphaFoldDB" id="A0A1F7V065"/>